<gene>
    <name evidence="2" type="ORF">CARUB_v10007261mg</name>
</gene>
<keyword evidence="3" id="KW-1185">Reference proteome</keyword>
<evidence type="ECO:0000313" key="2">
    <source>
        <dbReference type="EMBL" id="EOA18686.1"/>
    </source>
</evidence>
<proteinExistence type="predicted"/>
<keyword evidence="1" id="KW-1133">Transmembrane helix</keyword>
<evidence type="ECO:0000313" key="3">
    <source>
        <dbReference type="Proteomes" id="UP000029121"/>
    </source>
</evidence>
<name>R0FAD7_9BRAS</name>
<feature type="transmembrane region" description="Helical" evidence="1">
    <location>
        <begin position="28"/>
        <end position="47"/>
    </location>
</feature>
<sequence>MTTDFTIVHESPSLLRVWWMNKNLRYDVAMSSIIIILNIAAIVYMITHKIPLSRDTLAIENNILALKATTFGRIYHLFGFCVFLELLYLISPPLALHFGLPCLLYSVAVIIAPGCPHLWKGLCNRVQELRDWWKHVNQPQSSVVNV</sequence>
<keyword evidence="1" id="KW-0812">Transmembrane</keyword>
<evidence type="ECO:0000256" key="1">
    <source>
        <dbReference type="SAM" id="Phobius"/>
    </source>
</evidence>
<dbReference type="AlphaFoldDB" id="R0FAD7"/>
<organism evidence="2 3">
    <name type="scientific">Capsella rubella</name>
    <dbReference type="NCBI Taxonomy" id="81985"/>
    <lineage>
        <taxon>Eukaryota</taxon>
        <taxon>Viridiplantae</taxon>
        <taxon>Streptophyta</taxon>
        <taxon>Embryophyta</taxon>
        <taxon>Tracheophyta</taxon>
        <taxon>Spermatophyta</taxon>
        <taxon>Magnoliopsida</taxon>
        <taxon>eudicotyledons</taxon>
        <taxon>Gunneridae</taxon>
        <taxon>Pentapetalae</taxon>
        <taxon>rosids</taxon>
        <taxon>malvids</taxon>
        <taxon>Brassicales</taxon>
        <taxon>Brassicaceae</taxon>
        <taxon>Camelineae</taxon>
        <taxon>Capsella</taxon>
    </lineage>
</organism>
<accession>R0FAD7</accession>
<feature type="transmembrane region" description="Helical" evidence="1">
    <location>
        <begin position="96"/>
        <end position="115"/>
    </location>
</feature>
<dbReference type="Proteomes" id="UP000029121">
    <property type="component" value="Unassembled WGS sequence"/>
</dbReference>
<reference evidence="3" key="1">
    <citation type="journal article" date="2013" name="Nat. Genet.">
        <title>The Capsella rubella genome and the genomic consequences of rapid mating system evolution.</title>
        <authorList>
            <person name="Slotte T."/>
            <person name="Hazzouri K.M."/>
            <person name="Agren J.A."/>
            <person name="Koenig D."/>
            <person name="Maumus F."/>
            <person name="Guo Y.L."/>
            <person name="Steige K."/>
            <person name="Platts A.E."/>
            <person name="Escobar J.S."/>
            <person name="Newman L.K."/>
            <person name="Wang W."/>
            <person name="Mandakova T."/>
            <person name="Vello E."/>
            <person name="Smith L.M."/>
            <person name="Henz S.R."/>
            <person name="Steffen J."/>
            <person name="Takuno S."/>
            <person name="Brandvain Y."/>
            <person name="Coop G."/>
            <person name="Andolfatto P."/>
            <person name="Hu T.T."/>
            <person name="Blanchette M."/>
            <person name="Clark R.M."/>
            <person name="Quesneville H."/>
            <person name="Nordborg M."/>
            <person name="Gaut B.S."/>
            <person name="Lysak M.A."/>
            <person name="Jenkins J."/>
            <person name="Grimwood J."/>
            <person name="Chapman J."/>
            <person name="Prochnik S."/>
            <person name="Shu S."/>
            <person name="Rokhsar D."/>
            <person name="Schmutz J."/>
            <person name="Weigel D."/>
            <person name="Wright S.I."/>
        </authorList>
    </citation>
    <scope>NUCLEOTIDE SEQUENCE [LARGE SCALE GENOMIC DNA]</scope>
    <source>
        <strain evidence="3">cv. Monte Gargano</strain>
    </source>
</reference>
<keyword evidence="1" id="KW-0472">Membrane</keyword>
<dbReference type="EMBL" id="KB870811">
    <property type="protein sequence ID" value="EOA18686.1"/>
    <property type="molecule type" value="Genomic_DNA"/>
</dbReference>
<protein>
    <submittedName>
        <fullName evidence="2">Uncharacterized protein</fullName>
    </submittedName>
</protein>
<feature type="transmembrane region" description="Helical" evidence="1">
    <location>
        <begin position="74"/>
        <end position="90"/>
    </location>
</feature>